<dbReference type="EC" id="2.1.1.-" evidence="4"/>
<dbReference type="GO" id="GO:0042181">
    <property type="term" value="P:ketone biosynthetic process"/>
    <property type="evidence" value="ECO:0007669"/>
    <property type="project" value="UniProtKB-ARBA"/>
</dbReference>
<keyword evidence="2 4" id="KW-0808">Transferase</keyword>
<dbReference type="EMBL" id="SGBB01000021">
    <property type="protein sequence ID" value="RZD17836.1"/>
    <property type="molecule type" value="Genomic_DNA"/>
</dbReference>
<dbReference type="GO" id="GO:0008168">
    <property type="term" value="F:methyltransferase activity"/>
    <property type="evidence" value="ECO:0007669"/>
    <property type="project" value="UniProtKB-KW"/>
</dbReference>
<keyword evidence="1 4" id="KW-0489">Methyltransferase</keyword>
<dbReference type="InterPro" id="IPR004033">
    <property type="entry name" value="UbiE/COQ5_MeTrFase"/>
</dbReference>
<evidence type="ECO:0000256" key="1">
    <source>
        <dbReference type="ARBA" id="ARBA00022603"/>
    </source>
</evidence>
<evidence type="ECO:0000313" key="5">
    <source>
        <dbReference type="Proteomes" id="UP000319296"/>
    </source>
</evidence>
<dbReference type="PROSITE" id="PS01184">
    <property type="entry name" value="UBIE_2"/>
    <property type="match status" value="1"/>
</dbReference>
<dbReference type="Proteomes" id="UP000319296">
    <property type="component" value="Unassembled WGS sequence"/>
</dbReference>
<gene>
    <name evidence="4" type="ORF">EVG15_09240</name>
</gene>
<evidence type="ECO:0000256" key="2">
    <source>
        <dbReference type="ARBA" id="ARBA00022679"/>
    </source>
</evidence>
<proteinExistence type="predicted"/>
<name>A0A519BKS5_9DELT</name>
<dbReference type="CDD" id="cd02440">
    <property type="entry name" value="AdoMet_MTases"/>
    <property type="match status" value="1"/>
</dbReference>
<dbReference type="GO" id="GO:0032259">
    <property type="term" value="P:methylation"/>
    <property type="evidence" value="ECO:0007669"/>
    <property type="project" value="UniProtKB-KW"/>
</dbReference>
<evidence type="ECO:0000313" key="4">
    <source>
        <dbReference type="EMBL" id="RZD17836.1"/>
    </source>
</evidence>
<dbReference type="InterPro" id="IPR029063">
    <property type="entry name" value="SAM-dependent_MTases_sf"/>
</dbReference>
<dbReference type="Pfam" id="PF01209">
    <property type="entry name" value="Ubie_methyltran"/>
    <property type="match status" value="1"/>
</dbReference>
<dbReference type="PROSITE" id="PS51608">
    <property type="entry name" value="SAM_MT_UBIE"/>
    <property type="match status" value="1"/>
</dbReference>
<keyword evidence="4" id="KW-0830">Ubiquinone</keyword>
<accession>A0A519BKS5</accession>
<keyword evidence="3" id="KW-0949">S-adenosyl-L-methionine</keyword>
<dbReference type="AlphaFoldDB" id="A0A519BKS5"/>
<reference evidence="4 5" key="1">
    <citation type="journal article" date="2019" name="ISME J.">
        <title>Insights into ecological role of a new deltaproteobacterial order Candidatus Acidulodesulfobacterales by metagenomics and metatranscriptomics.</title>
        <authorList>
            <person name="Tan S."/>
            <person name="Liu J."/>
            <person name="Fang Y."/>
            <person name="Hedlund B.P."/>
            <person name="Lian Z.H."/>
            <person name="Huang L.Y."/>
            <person name="Li J.T."/>
            <person name="Huang L.N."/>
            <person name="Li W.J."/>
            <person name="Jiang H.C."/>
            <person name="Dong H.L."/>
            <person name="Shu W.S."/>
        </authorList>
    </citation>
    <scope>NUCLEOTIDE SEQUENCE [LARGE SCALE GENOMIC DNA]</scope>
    <source>
        <strain evidence="4">AP1</strain>
    </source>
</reference>
<organism evidence="4 5">
    <name type="scientific">Candidatus Acididesulfobacter diazotrophicus</name>
    <dbReference type="NCBI Taxonomy" id="2597226"/>
    <lineage>
        <taxon>Bacteria</taxon>
        <taxon>Deltaproteobacteria</taxon>
        <taxon>Candidatus Acidulodesulfobacterales</taxon>
        <taxon>Candidatus Acididesulfobacter</taxon>
    </lineage>
</organism>
<evidence type="ECO:0000256" key="3">
    <source>
        <dbReference type="ARBA" id="ARBA00022691"/>
    </source>
</evidence>
<sequence>MMSEKINEMFSRIYKKYDFMDHILSCNIDIFWRKKAVKETIKGLKSYKSYKLLDVASGTGDLAIEIKHASVKKKQDKSIDIYAIDSNNDMLNIAIHKAKKMNLPIHFTVGDALAIDFPSDSFDILTSSFALRDFDDLEKFVQEAKRVLKKGAKIILMDMSNPRGKFSKSFFNLYAKIMILEDSLVDKDAYSFLISSIHSFDEQRLVKIMKNQGFKNIKVVKLCPYVTFLLTAEKN</sequence>
<dbReference type="NCBIfam" id="TIGR01934">
    <property type="entry name" value="MenG_MenH_UbiE"/>
    <property type="match status" value="1"/>
</dbReference>
<dbReference type="PANTHER" id="PTHR43591">
    <property type="entry name" value="METHYLTRANSFERASE"/>
    <property type="match status" value="1"/>
</dbReference>
<dbReference type="PANTHER" id="PTHR43591:SF24">
    <property type="entry name" value="2-METHOXY-6-POLYPRENYL-1,4-BENZOQUINOL METHYLASE, MITOCHONDRIAL"/>
    <property type="match status" value="1"/>
</dbReference>
<dbReference type="InterPro" id="IPR023576">
    <property type="entry name" value="UbiE/COQ5_MeTrFase_CS"/>
</dbReference>
<comment type="caution">
    <text evidence="4">The sequence shown here is derived from an EMBL/GenBank/DDBJ whole genome shotgun (WGS) entry which is preliminary data.</text>
</comment>
<dbReference type="Gene3D" id="3.40.50.150">
    <property type="entry name" value="Vaccinia Virus protein VP39"/>
    <property type="match status" value="1"/>
</dbReference>
<dbReference type="SUPFAM" id="SSF53335">
    <property type="entry name" value="S-adenosyl-L-methionine-dependent methyltransferases"/>
    <property type="match status" value="1"/>
</dbReference>
<protein>
    <submittedName>
        <fullName evidence="4">Ubiquinone/menaquinone biosynthesis methyltransferase</fullName>
        <ecNumber evidence="4">2.1.1.-</ecNumber>
    </submittedName>
</protein>